<dbReference type="EMBL" id="AP023396">
    <property type="protein sequence ID" value="BCK58668.1"/>
    <property type="molecule type" value="Genomic_DNA"/>
</dbReference>
<sequence>MMALVWIIDILVLGIKVLGGRTDVNPVLRVGLWVAVLSVFAAGTAVLGGLLVLLQHWLTTSA</sequence>
<protein>
    <submittedName>
        <fullName evidence="2">Uncharacterized protein</fullName>
    </submittedName>
</protein>
<accession>A0A7G1KTT4</accession>
<evidence type="ECO:0000313" key="2">
    <source>
        <dbReference type="EMBL" id="BCK58668.1"/>
    </source>
</evidence>
<dbReference type="GeneID" id="80350816"/>
<reference evidence="2 3" key="1">
    <citation type="submission" date="2020-08" db="EMBL/GenBank/DDBJ databases">
        <title>Genome Sequencing of Nocardia wallacei strain FMUON74 and assembly.</title>
        <authorList>
            <person name="Toyokawa M."/>
            <person name="Uesaka K."/>
        </authorList>
    </citation>
    <scope>NUCLEOTIDE SEQUENCE [LARGE SCALE GENOMIC DNA]</scope>
    <source>
        <strain evidence="2 3">FMUON74</strain>
    </source>
</reference>
<keyword evidence="3" id="KW-1185">Reference proteome</keyword>
<dbReference type="Proteomes" id="UP000516173">
    <property type="component" value="Chromosome"/>
</dbReference>
<keyword evidence="1" id="KW-1133">Transmembrane helix</keyword>
<evidence type="ECO:0000256" key="1">
    <source>
        <dbReference type="SAM" id="Phobius"/>
    </source>
</evidence>
<organism evidence="2 3">
    <name type="scientific">Nocardia wallacei</name>
    <dbReference type="NCBI Taxonomy" id="480035"/>
    <lineage>
        <taxon>Bacteria</taxon>
        <taxon>Bacillati</taxon>
        <taxon>Actinomycetota</taxon>
        <taxon>Actinomycetes</taxon>
        <taxon>Mycobacteriales</taxon>
        <taxon>Nocardiaceae</taxon>
        <taxon>Nocardia</taxon>
    </lineage>
</organism>
<gene>
    <name evidence="2" type="ORF">NWFMUON74_64400</name>
</gene>
<keyword evidence="1" id="KW-0472">Membrane</keyword>
<evidence type="ECO:0000313" key="3">
    <source>
        <dbReference type="Proteomes" id="UP000516173"/>
    </source>
</evidence>
<feature type="transmembrane region" description="Helical" evidence="1">
    <location>
        <begin position="30"/>
        <end position="54"/>
    </location>
</feature>
<dbReference type="RefSeq" id="WP_187685367.1">
    <property type="nucleotide sequence ID" value="NZ_AP023396.1"/>
</dbReference>
<name>A0A7G1KTT4_9NOCA</name>
<dbReference type="KEGG" id="nwl:NWFMUON74_64400"/>
<dbReference type="AlphaFoldDB" id="A0A7G1KTT4"/>
<keyword evidence="1" id="KW-0812">Transmembrane</keyword>
<proteinExistence type="predicted"/>